<sequence length="662" mass="74172">MPEVNARRLGRARLSTVMLFVGSLPLGTVLAEDQADILTEDSFLAEQPMTVSSSRLPQRPGDSPVSVTVIDREMIEASGAREIQDLLRFVPGAVLTYTFGHSPSATLGFGAESFSRRIEVLVDGRSVYTPSFGGVPWASLPYSVSDIERIEVTRGPNVSAFGTNAFLGSINIITRDPADQTGGEIELLAGDDFIHRAQARYFGSTERSDWNLSAAQWGDNGFDNQNGEFDGKSFRFLNGQMRMHTGPSSQLHGRFGLSRGRMELGRVDRPLSPPRNEYIENRFGQLNWQYRSEAGNLHEVQFQHSEELIDQRFLTQPLPDLGFLQVVVDESRDSTRSDIEYQTTRALSQQSRLLTGLGVRLDRVSSPEAYFPDGSESNQAVRAFGQWEWRPTSAMTINVGAMLEDDDITGSALSPRLALNQHLSSNQTLRLSLSRATRSPVLIEEYGDWAVHSPFGSDQIVLASGGLERETVDSVELGYLFRSHNGNWQIDTRLHHDRIEDMIMYFTADVPHDPFDGEAVDFDNLEDVRITGLETEVEYRPTRQIRLRLSHAYKELSASNVVTDISGSTPRNSMALLAMYRASHQTDFSLGYFRHSSYNIMNLNDGADSASRIDLRVAHRLQPRPDSARLDLVVQAADGDYEESRPRNRFDRRIFGQIHIPF</sequence>
<evidence type="ECO:0000259" key="11">
    <source>
        <dbReference type="Pfam" id="PF07715"/>
    </source>
</evidence>
<comment type="subcellular location">
    <subcellularLocation>
        <location evidence="1 8">Cell outer membrane</location>
        <topology evidence="1 8">Multi-pass membrane protein</topology>
    </subcellularLocation>
</comment>
<proteinExistence type="inferred from homology"/>
<evidence type="ECO:0000256" key="2">
    <source>
        <dbReference type="ARBA" id="ARBA00022448"/>
    </source>
</evidence>
<feature type="domain" description="TonB-dependent receptor plug" evidence="11">
    <location>
        <begin position="62"/>
        <end position="168"/>
    </location>
</feature>
<gene>
    <name evidence="12" type="ORF">VCB98_09965</name>
</gene>
<dbReference type="SUPFAM" id="SSF56935">
    <property type="entry name" value="Porins"/>
    <property type="match status" value="1"/>
</dbReference>
<evidence type="ECO:0000256" key="1">
    <source>
        <dbReference type="ARBA" id="ARBA00004571"/>
    </source>
</evidence>
<keyword evidence="6 8" id="KW-0472">Membrane</keyword>
<dbReference type="InterPro" id="IPR039426">
    <property type="entry name" value="TonB-dep_rcpt-like"/>
</dbReference>
<dbReference type="PANTHER" id="PTHR30069:SF27">
    <property type="entry name" value="BLL4766 PROTEIN"/>
    <property type="match status" value="1"/>
</dbReference>
<dbReference type="GO" id="GO:0044718">
    <property type="term" value="P:siderophore transmembrane transport"/>
    <property type="evidence" value="ECO:0007669"/>
    <property type="project" value="TreeGrafter"/>
</dbReference>
<keyword evidence="13" id="KW-1185">Reference proteome</keyword>
<dbReference type="Proteomes" id="UP001302316">
    <property type="component" value="Unassembled WGS sequence"/>
</dbReference>
<keyword evidence="2 8" id="KW-0813">Transport</keyword>
<dbReference type="GO" id="GO:0009279">
    <property type="term" value="C:cell outer membrane"/>
    <property type="evidence" value="ECO:0007669"/>
    <property type="project" value="UniProtKB-SubCell"/>
</dbReference>
<keyword evidence="3 8" id="KW-1134">Transmembrane beta strand</keyword>
<evidence type="ECO:0000256" key="4">
    <source>
        <dbReference type="ARBA" id="ARBA00022692"/>
    </source>
</evidence>
<keyword evidence="7 8" id="KW-0998">Cell outer membrane</keyword>
<dbReference type="AlphaFoldDB" id="A0AAP6MKC6"/>
<dbReference type="InterPro" id="IPR000531">
    <property type="entry name" value="Beta-barrel_TonB"/>
</dbReference>
<dbReference type="Gene3D" id="2.170.130.10">
    <property type="entry name" value="TonB-dependent receptor, plug domain"/>
    <property type="match status" value="1"/>
</dbReference>
<comment type="similarity">
    <text evidence="8 9">Belongs to the TonB-dependent receptor family.</text>
</comment>
<dbReference type="Gene3D" id="2.40.170.20">
    <property type="entry name" value="TonB-dependent receptor, beta-barrel domain"/>
    <property type="match status" value="1"/>
</dbReference>
<feature type="domain" description="TonB-dependent receptor-like beta-barrel" evidence="10">
    <location>
        <begin position="218"/>
        <end position="622"/>
    </location>
</feature>
<dbReference type="GO" id="GO:0015344">
    <property type="term" value="F:siderophore uptake transmembrane transporter activity"/>
    <property type="evidence" value="ECO:0007669"/>
    <property type="project" value="TreeGrafter"/>
</dbReference>
<keyword evidence="12" id="KW-0675">Receptor</keyword>
<evidence type="ECO:0000256" key="3">
    <source>
        <dbReference type="ARBA" id="ARBA00022452"/>
    </source>
</evidence>
<dbReference type="InterPro" id="IPR012910">
    <property type="entry name" value="Plug_dom"/>
</dbReference>
<keyword evidence="4 8" id="KW-0812">Transmembrane</keyword>
<accession>A0AAP6MKC6</accession>
<dbReference type="Pfam" id="PF00593">
    <property type="entry name" value="TonB_dep_Rec_b-barrel"/>
    <property type="match status" value="1"/>
</dbReference>
<evidence type="ECO:0000256" key="7">
    <source>
        <dbReference type="ARBA" id="ARBA00023237"/>
    </source>
</evidence>
<evidence type="ECO:0000256" key="5">
    <source>
        <dbReference type="ARBA" id="ARBA00023077"/>
    </source>
</evidence>
<evidence type="ECO:0000256" key="9">
    <source>
        <dbReference type="RuleBase" id="RU003357"/>
    </source>
</evidence>
<comment type="caution">
    <text evidence="12">The sequence shown here is derived from an EMBL/GenBank/DDBJ whole genome shotgun (WGS) entry which is preliminary data.</text>
</comment>
<evidence type="ECO:0000313" key="13">
    <source>
        <dbReference type="Proteomes" id="UP001302316"/>
    </source>
</evidence>
<evidence type="ECO:0000313" key="12">
    <source>
        <dbReference type="EMBL" id="MEA5446144.1"/>
    </source>
</evidence>
<dbReference type="InterPro" id="IPR036942">
    <property type="entry name" value="Beta-barrel_TonB_sf"/>
</dbReference>
<keyword evidence="5 9" id="KW-0798">TonB box</keyword>
<dbReference type="PANTHER" id="PTHR30069">
    <property type="entry name" value="TONB-DEPENDENT OUTER MEMBRANE RECEPTOR"/>
    <property type="match status" value="1"/>
</dbReference>
<dbReference type="Pfam" id="PF07715">
    <property type="entry name" value="Plug"/>
    <property type="match status" value="1"/>
</dbReference>
<dbReference type="InterPro" id="IPR037066">
    <property type="entry name" value="Plug_dom_sf"/>
</dbReference>
<protein>
    <submittedName>
        <fullName evidence="12">TonB-dependent receptor</fullName>
    </submittedName>
</protein>
<evidence type="ECO:0000259" key="10">
    <source>
        <dbReference type="Pfam" id="PF00593"/>
    </source>
</evidence>
<dbReference type="RefSeq" id="WP_346052191.1">
    <property type="nucleotide sequence ID" value="NZ_JAYGII010000022.1"/>
</dbReference>
<reference evidence="12 13" key="1">
    <citation type="submission" date="2023-12" db="EMBL/GenBank/DDBJ databases">
        <title>Whole-genome sequencing of halo(alkali)philic microorganisms from hypersaline lakes.</title>
        <authorList>
            <person name="Sorokin D.Y."/>
            <person name="Merkel A.Y."/>
            <person name="Messina E."/>
            <person name="Yakimov M."/>
        </authorList>
    </citation>
    <scope>NUCLEOTIDE SEQUENCE [LARGE SCALE GENOMIC DNA]</scope>
    <source>
        <strain evidence="12 13">AB-CW1</strain>
    </source>
</reference>
<name>A0AAP6MKC6_9GAMM</name>
<organism evidence="12 13">
    <name type="scientific">Natronospira elongata</name>
    <dbReference type="NCBI Taxonomy" id="3110268"/>
    <lineage>
        <taxon>Bacteria</taxon>
        <taxon>Pseudomonadati</taxon>
        <taxon>Pseudomonadota</taxon>
        <taxon>Gammaproteobacteria</taxon>
        <taxon>Natronospirales</taxon>
        <taxon>Natronospiraceae</taxon>
        <taxon>Natronospira</taxon>
    </lineage>
</organism>
<evidence type="ECO:0000256" key="6">
    <source>
        <dbReference type="ARBA" id="ARBA00023136"/>
    </source>
</evidence>
<dbReference type="EMBL" id="JAYGII010000022">
    <property type="protein sequence ID" value="MEA5446144.1"/>
    <property type="molecule type" value="Genomic_DNA"/>
</dbReference>
<dbReference type="PROSITE" id="PS52016">
    <property type="entry name" value="TONB_DEPENDENT_REC_3"/>
    <property type="match status" value="1"/>
</dbReference>
<evidence type="ECO:0000256" key="8">
    <source>
        <dbReference type="PROSITE-ProRule" id="PRU01360"/>
    </source>
</evidence>